<organism evidence="1 2">
    <name type="scientific">Desertifilum tharense IPPAS B-1220</name>
    <dbReference type="NCBI Taxonomy" id="1781255"/>
    <lineage>
        <taxon>Bacteria</taxon>
        <taxon>Bacillati</taxon>
        <taxon>Cyanobacteriota</taxon>
        <taxon>Cyanophyceae</taxon>
        <taxon>Desertifilales</taxon>
        <taxon>Desertifilaceae</taxon>
        <taxon>Desertifilum</taxon>
    </lineage>
</organism>
<sequence>MFSSRNNASQRLTSGNRLPSGNNWESNGTSQRLVKAKLFSLDSQDYDIQFMFNPTQLDLSRSVKLNQPQGARSRRGQPKVSFAAPDPCVITLSKIVFDTYEEGVSVLDRYINQLLKSVQFIEQQKRPPIYIFLWGANDYLASCFVESVRYQLKMFLPDGTPVRAEVNLTLKEVDASVVEGQQRRPENVDRFGDSRESRLNSPERNRVSEETEQRRNGR</sequence>
<dbReference type="Proteomes" id="UP000095472">
    <property type="component" value="Chromosome"/>
</dbReference>
<protein>
    <submittedName>
        <fullName evidence="1">Uncharacterized protein</fullName>
    </submittedName>
</protein>
<name>A0ACD5GY40_9CYAN</name>
<keyword evidence="2" id="KW-1185">Reference proteome</keyword>
<accession>A0ACD5GY40</accession>
<dbReference type="EMBL" id="CP182909">
    <property type="protein sequence ID" value="XPM65389.1"/>
    <property type="molecule type" value="Genomic_DNA"/>
</dbReference>
<evidence type="ECO:0000313" key="1">
    <source>
        <dbReference type="EMBL" id="XPM65389.1"/>
    </source>
</evidence>
<evidence type="ECO:0000313" key="2">
    <source>
        <dbReference type="Proteomes" id="UP000095472"/>
    </source>
</evidence>
<reference evidence="1 2" key="1">
    <citation type="journal article" date="2016" name="Genome Announc.">
        <title>Draft Genome Sequence of the Thermotolerant Cyanobacterium Desertifilum sp. IPPAS B-1220.</title>
        <authorList>
            <person name="Mironov K.S."/>
            <person name="Sinetova M.A."/>
            <person name="Bolatkhan K."/>
            <person name="Zayadan B.K."/>
            <person name="Ustinova V.V."/>
            <person name="Kupriyanova E.V."/>
            <person name="Skrypnik A.N."/>
            <person name="Gogoleva N.E."/>
            <person name="Gogolev Y.V."/>
            <person name="Los D.A."/>
        </authorList>
    </citation>
    <scope>NUCLEOTIDE SEQUENCE [LARGE SCALE GENOMIC DNA]</scope>
    <source>
        <strain evidence="1 2">IPPAS B-1220</strain>
    </source>
</reference>
<proteinExistence type="predicted"/>
<gene>
    <name evidence="1" type="ORF">BH720_006645</name>
</gene>